<protein>
    <recommendedName>
        <fullName evidence="5">Dioxygenase</fullName>
        <ecNumber evidence="5">1.13.11.-</ecNumber>
    </recommendedName>
</protein>
<dbReference type="EC" id="1.13.11.-" evidence="5"/>
<evidence type="ECO:0000256" key="3">
    <source>
        <dbReference type="ARBA" id="ARBA00023002"/>
    </source>
</evidence>
<evidence type="ECO:0000256" key="5">
    <source>
        <dbReference type="RuleBase" id="RU364048"/>
    </source>
</evidence>
<accession>A0ABV7XGY8</accession>
<comment type="cofactor">
    <cofactor evidence="5">
        <name>Fe(2+)</name>
        <dbReference type="ChEBI" id="CHEBI:29033"/>
    </cofactor>
    <text evidence="5">Binds 1 Fe(2+) ion per subunit.</text>
</comment>
<evidence type="ECO:0000256" key="2">
    <source>
        <dbReference type="ARBA" id="ARBA00022723"/>
    </source>
</evidence>
<keyword evidence="7" id="KW-1185">Reference proteome</keyword>
<name>A0ABV7XGY8_9SPHN</name>
<proteinExistence type="inferred from homology"/>
<evidence type="ECO:0000256" key="4">
    <source>
        <dbReference type="ARBA" id="ARBA00023004"/>
    </source>
</evidence>
<sequence>MASVIETAIRSVVTKGIYGVAAFNRWRLPEAPHPFLTGIHRPMREELTLHDLPVTGTIPAGLQGRYLRIGPNPAEPDASAGYHWFVGDGMVHGVALKDGAAPWYRNRWIRSNQVAEALGKAPAPGPRHNGFDTVNTNVVRIAGRDWAIVEAGSYPVELDETFDTQVFNPFDGTLQGSFTAHPHLDPLTGEHHAVTYEGADPNVVRHVVIGPDGRVTRELPIPVQHGPSIHDCAITARYAIVLDLPVTFSMRALIGGHRFPYAWNPDHRARVGLLPRNGGADDIIWCDVEPCYVFHVANAYDDADGKVVMDVCAHETMFAGEPGGPNGRNLGLERWTIDPIAKSVSRRTFDPAPQEFPRPDERRFGQPYRYAYTLALPDEGDDAQFIGATMLYKHDLETGTRAVHDFGAGRYPGEFVFVPAQADAAEDEGWLVGLVVDLPGETTDLAILNARDFAGPPVASVRLPHRVPPGFHGNWIADL</sequence>
<evidence type="ECO:0000313" key="6">
    <source>
        <dbReference type="EMBL" id="MFC3713969.1"/>
    </source>
</evidence>
<reference evidence="7" key="1">
    <citation type="journal article" date="2019" name="Int. J. Syst. Evol. Microbiol.">
        <title>The Global Catalogue of Microorganisms (GCM) 10K type strain sequencing project: providing services to taxonomists for standard genome sequencing and annotation.</title>
        <authorList>
            <consortium name="The Broad Institute Genomics Platform"/>
            <consortium name="The Broad Institute Genome Sequencing Center for Infectious Disease"/>
            <person name="Wu L."/>
            <person name="Ma J."/>
        </authorList>
    </citation>
    <scope>NUCLEOTIDE SEQUENCE [LARGE SCALE GENOMIC DNA]</scope>
    <source>
        <strain evidence="7">KCTC 42644</strain>
    </source>
</reference>
<evidence type="ECO:0000256" key="1">
    <source>
        <dbReference type="ARBA" id="ARBA00006787"/>
    </source>
</evidence>
<dbReference type="PANTHER" id="PTHR10543:SF89">
    <property type="entry name" value="CAROTENOID 9,10(9',10')-CLEAVAGE DIOXYGENASE 1"/>
    <property type="match status" value="1"/>
</dbReference>
<gene>
    <name evidence="6" type="ORF">ACFOMD_15455</name>
</gene>
<dbReference type="InterPro" id="IPR004294">
    <property type="entry name" value="Carotenoid_Oase"/>
</dbReference>
<dbReference type="Proteomes" id="UP001595615">
    <property type="component" value="Unassembled WGS sequence"/>
</dbReference>
<keyword evidence="2 5" id="KW-0479">Metal-binding</keyword>
<keyword evidence="3 5" id="KW-0560">Oxidoreductase</keyword>
<dbReference type="RefSeq" id="WP_380862968.1">
    <property type="nucleotide sequence ID" value="NZ_JBHRXV010000011.1"/>
</dbReference>
<comment type="caution">
    <text evidence="6">The sequence shown here is derived from an EMBL/GenBank/DDBJ whole genome shotgun (WGS) entry which is preliminary data.</text>
</comment>
<evidence type="ECO:0000313" key="7">
    <source>
        <dbReference type="Proteomes" id="UP001595615"/>
    </source>
</evidence>
<dbReference type="Pfam" id="PF03055">
    <property type="entry name" value="RPE65"/>
    <property type="match status" value="1"/>
</dbReference>
<keyword evidence="4 5" id="KW-0408">Iron</keyword>
<organism evidence="6 7">
    <name type="scientific">Sphingoaurantiacus capsulatus</name>
    <dbReference type="NCBI Taxonomy" id="1771310"/>
    <lineage>
        <taxon>Bacteria</taxon>
        <taxon>Pseudomonadati</taxon>
        <taxon>Pseudomonadota</taxon>
        <taxon>Alphaproteobacteria</taxon>
        <taxon>Sphingomonadales</taxon>
        <taxon>Sphingosinicellaceae</taxon>
        <taxon>Sphingoaurantiacus</taxon>
    </lineage>
</organism>
<dbReference type="EMBL" id="JBHRXV010000011">
    <property type="protein sequence ID" value="MFC3713969.1"/>
    <property type="molecule type" value="Genomic_DNA"/>
</dbReference>
<comment type="similarity">
    <text evidence="1 5">Belongs to the carotenoid oxygenase family.</text>
</comment>
<keyword evidence="5" id="KW-0223">Dioxygenase</keyword>
<dbReference type="PANTHER" id="PTHR10543">
    <property type="entry name" value="BETA-CAROTENE DIOXYGENASE"/>
    <property type="match status" value="1"/>
</dbReference>